<dbReference type="Proteomes" id="UP000316921">
    <property type="component" value="Chromosome"/>
</dbReference>
<dbReference type="KEGG" id="pbap:Pla133_28350"/>
<keyword evidence="1" id="KW-1133">Transmembrane helix</keyword>
<dbReference type="EMBL" id="CP036287">
    <property type="protein sequence ID" value="QDU67746.1"/>
    <property type="molecule type" value="Genomic_DNA"/>
</dbReference>
<feature type="transmembrane region" description="Helical" evidence="1">
    <location>
        <begin position="199"/>
        <end position="218"/>
    </location>
</feature>
<organism evidence="2 3">
    <name type="scientific">Engelhardtia mirabilis</name>
    <dbReference type="NCBI Taxonomy" id="2528011"/>
    <lineage>
        <taxon>Bacteria</taxon>
        <taxon>Pseudomonadati</taxon>
        <taxon>Planctomycetota</taxon>
        <taxon>Planctomycetia</taxon>
        <taxon>Planctomycetia incertae sedis</taxon>
        <taxon>Engelhardtia</taxon>
    </lineage>
</organism>
<feature type="transmembrane region" description="Helical" evidence="1">
    <location>
        <begin position="102"/>
        <end position="123"/>
    </location>
</feature>
<name>A0A518BL95_9BACT</name>
<keyword evidence="1" id="KW-0472">Membrane</keyword>
<gene>
    <name evidence="2" type="ORF">Pla133_28350</name>
</gene>
<evidence type="ECO:0000313" key="2">
    <source>
        <dbReference type="EMBL" id="QDU67746.1"/>
    </source>
</evidence>
<sequence length="323" mass="34598">MLEQKNAAEIVGTALPSEDQPLDLAAHARRFQAEAPELAEVLTSDRVLKAVSRHEQAAAECERAGKAFRDLAESANEWTLAATMAGAALLFLQAIMPGSWPVRVAGAAAAVTGVGGLVYVSILRQRGDLERWRRARASEAQAFLDCFGAVLTSAGAEPRRAALGFEYLRRFLYEERIAHLAERGERLLSSARVADDRAAGLRGAGVGLLGIGGAGAVFAPGASAFVAVAGALLALASYFVGEEEWRQDVTDGQAMARARGLLTELEPAVATVRGVDPARRADAARVFYESVRAVLLDPHLQWLDGFGRRREAVEVLEERLARL</sequence>
<evidence type="ECO:0000256" key="1">
    <source>
        <dbReference type="SAM" id="Phobius"/>
    </source>
</evidence>
<feature type="transmembrane region" description="Helical" evidence="1">
    <location>
        <begin position="224"/>
        <end position="241"/>
    </location>
</feature>
<evidence type="ECO:0008006" key="4">
    <source>
        <dbReference type="Google" id="ProtNLM"/>
    </source>
</evidence>
<dbReference type="AlphaFoldDB" id="A0A518BL95"/>
<feature type="transmembrane region" description="Helical" evidence="1">
    <location>
        <begin position="78"/>
        <end position="96"/>
    </location>
</feature>
<reference evidence="2 3" key="1">
    <citation type="submission" date="2019-02" db="EMBL/GenBank/DDBJ databases">
        <title>Deep-cultivation of Planctomycetes and their phenomic and genomic characterization uncovers novel biology.</title>
        <authorList>
            <person name="Wiegand S."/>
            <person name="Jogler M."/>
            <person name="Boedeker C."/>
            <person name="Pinto D."/>
            <person name="Vollmers J."/>
            <person name="Rivas-Marin E."/>
            <person name="Kohn T."/>
            <person name="Peeters S.H."/>
            <person name="Heuer A."/>
            <person name="Rast P."/>
            <person name="Oberbeckmann S."/>
            <person name="Bunk B."/>
            <person name="Jeske O."/>
            <person name="Meyerdierks A."/>
            <person name="Storesund J.E."/>
            <person name="Kallscheuer N."/>
            <person name="Luecker S."/>
            <person name="Lage O.M."/>
            <person name="Pohl T."/>
            <person name="Merkel B.J."/>
            <person name="Hornburger P."/>
            <person name="Mueller R.-W."/>
            <person name="Bruemmer F."/>
            <person name="Labrenz M."/>
            <person name="Spormann A.M."/>
            <person name="Op den Camp H."/>
            <person name="Overmann J."/>
            <person name="Amann R."/>
            <person name="Jetten M.S.M."/>
            <person name="Mascher T."/>
            <person name="Medema M.H."/>
            <person name="Devos D.P."/>
            <person name="Kaster A.-K."/>
            <person name="Ovreas L."/>
            <person name="Rohde M."/>
            <person name="Galperin M.Y."/>
            <person name="Jogler C."/>
        </authorList>
    </citation>
    <scope>NUCLEOTIDE SEQUENCE [LARGE SCALE GENOMIC DNA]</scope>
    <source>
        <strain evidence="2 3">Pla133</strain>
    </source>
</reference>
<evidence type="ECO:0000313" key="3">
    <source>
        <dbReference type="Proteomes" id="UP000316921"/>
    </source>
</evidence>
<accession>A0A518BL95</accession>
<keyword evidence="3" id="KW-1185">Reference proteome</keyword>
<protein>
    <recommendedName>
        <fullName evidence="4">SMODS and SLOG-associating 2TM effector domain-containing protein</fullName>
    </recommendedName>
</protein>
<proteinExistence type="predicted"/>
<dbReference type="RefSeq" id="WP_145066168.1">
    <property type="nucleotide sequence ID" value="NZ_CP036287.1"/>
</dbReference>
<keyword evidence="1" id="KW-0812">Transmembrane</keyword>